<name>A0A917GH35_9MICC</name>
<organism evidence="2 3">
    <name type="scientific">Kocuria dechangensis</name>
    <dbReference type="NCBI Taxonomy" id="1176249"/>
    <lineage>
        <taxon>Bacteria</taxon>
        <taxon>Bacillati</taxon>
        <taxon>Actinomycetota</taxon>
        <taxon>Actinomycetes</taxon>
        <taxon>Micrococcales</taxon>
        <taxon>Micrococcaceae</taxon>
        <taxon>Kocuria</taxon>
    </lineage>
</organism>
<proteinExistence type="predicted"/>
<keyword evidence="3" id="KW-1185">Reference proteome</keyword>
<feature type="region of interest" description="Disordered" evidence="1">
    <location>
        <begin position="286"/>
        <end position="306"/>
    </location>
</feature>
<reference evidence="2" key="2">
    <citation type="submission" date="2020-09" db="EMBL/GenBank/DDBJ databases">
        <authorList>
            <person name="Sun Q."/>
            <person name="Zhou Y."/>
        </authorList>
    </citation>
    <scope>NUCLEOTIDE SEQUENCE</scope>
    <source>
        <strain evidence="2">CGMCC 1.12187</strain>
    </source>
</reference>
<dbReference type="EMBL" id="BMEQ01000002">
    <property type="protein sequence ID" value="GGG45214.1"/>
    <property type="molecule type" value="Genomic_DNA"/>
</dbReference>
<dbReference type="InterPro" id="IPR029044">
    <property type="entry name" value="Nucleotide-diphossugar_trans"/>
</dbReference>
<dbReference type="Proteomes" id="UP000638848">
    <property type="component" value="Unassembled WGS sequence"/>
</dbReference>
<accession>A0A917GH35</accession>
<evidence type="ECO:0000256" key="1">
    <source>
        <dbReference type="SAM" id="MobiDB-lite"/>
    </source>
</evidence>
<dbReference type="SUPFAM" id="SSF53448">
    <property type="entry name" value="Nucleotide-diphospho-sugar transferases"/>
    <property type="match status" value="1"/>
</dbReference>
<comment type="caution">
    <text evidence="2">The sequence shown here is derived from an EMBL/GenBank/DDBJ whole genome shotgun (WGS) entry which is preliminary data.</text>
</comment>
<dbReference type="AlphaFoldDB" id="A0A917GH35"/>
<gene>
    <name evidence="2" type="ORF">GCM10011374_04410</name>
</gene>
<protein>
    <submittedName>
        <fullName evidence="2">Uncharacterized protein</fullName>
    </submittedName>
</protein>
<evidence type="ECO:0000313" key="3">
    <source>
        <dbReference type="Proteomes" id="UP000638848"/>
    </source>
</evidence>
<reference evidence="2" key="1">
    <citation type="journal article" date="2014" name="Int. J. Syst. Evol. Microbiol.">
        <title>Complete genome sequence of Corynebacterium casei LMG S-19264T (=DSM 44701T), isolated from a smear-ripened cheese.</title>
        <authorList>
            <consortium name="US DOE Joint Genome Institute (JGI-PGF)"/>
            <person name="Walter F."/>
            <person name="Albersmeier A."/>
            <person name="Kalinowski J."/>
            <person name="Ruckert C."/>
        </authorList>
    </citation>
    <scope>NUCLEOTIDE SEQUENCE</scope>
    <source>
        <strain evidence="2">CGMCC 1.12187</strain>
    </source>
</reference>
<evidence type="ECO:0000313" key="2">
    <source>
        <dbReference type="EMBL" id="GGG45214.1"/>
    </source>
</evidence>
<sequence length="306" mass="33869">MRRAFSVEGLRGLRQAYRDSRRASYFLLRHRFSTEPLVGDAPVVVSMASHGHRIRTAHLALEAIGRGTVRPRRLVLWVPDAAVVADPPASLARLVRRGLELRATENWGPHNKYFPYVRSEAHHELPLVTADDDVLYGDTWLAELVAAHRAHPQDVVAHRAHRIRLAAGRILPYAQWTPATPGVLSRRTFPTGLSGVLYPPRMLDALREAGPAFQACAPRADDVWLHAVALRHGVLVRVVGDGRTSYRAVPGTWFGGLWAHNVWGGGNDAQIAATYTPEDVAALWQDQLETEGPDGPARRRHPTAQS</sequence>
<dbReference type="RefSeq" id="WP_188534215.1">
    <property type="nucleotide sequence ID" value="NZ_BMEQ01000002.1"/>
</dbReference>